<dbReference type="EMBL" id="JAJGCB010000022">
    <property type="protein sequence ID" value="KAJ8987874.1"/>
    <property type="molecule type" value="Genomic_DNA"/>
</dbReference>
<dbReference type="GO" id="GO:0008270">
    <property type="term" value="F:zinc ion binding"/>
    <property type="evidence" value="ECO:0007669"/>
    <property type="project" value="InterPro"/>
</dbReference>
<comment type="caution">
    <text evidence="7">The sequence shown here is derived from an EMBL/GenBank/DDBJ whole genome shotgun (WGS) entry which is preliminary data.</text>
</comment>
<dbReference type="AlphaFoldDB" id="A0AAN6EMI8"/>
<sequence>MSSSSGPRMRTKTFTGCWTCRKRKVKCDEARPNCQQCLKKGLPCAGYTTRLQWLAPETIIDVPLGAQLPTAYRSTGMSSRRHIFCDGPSKVLCDWEIDLYLDKLDEECPTVGEDTVSHGPFAVFHQASSRDALQDGGYSHTWVTVHSHTDLEFNIQTPTPSPALTPSFHARTFAEDVNTLASDTRATISLTSGSFYEAATAGSPIIAMPLSSEAPETLGVTESPEHEESIQTPPDLVRQVPLGRSFLPANFERLLHHYIHHVVDLMTVIPTPEGPWKSVHLPRALQGTAELKFLGKTSHTCNALFHALLTISAYNLAANYTITGQDLQAQKWRELALRLKARSLTFLRAGLRPESPKFERGKYKEGLAAMLSMVTIDVCSGETRTSEWHLKGLESFIQASQQKEKNHYSPTTRSLHRVYMYLRVMRESTDLRCSEIDEITDSFRGDKSWLSEPPFSLDTTKAADNWLQATPDDSHVDMSACEFVYGIPLQLLTLLAKASDLIRQKKAFSRRHPNSMMPHDLSVLCDDLESKILEWPIERMIADLRKLPIHETSHHLIEQQTRAFHQAIIVYFSQLVRSVHRRHLQPYVKNIIDHLETIEVIKHGANVVTGCVLWPGFIGAAEAVEVEVQSRYLQWFKATRFYGLGAYEKACEVVVQVWEMQKSDPGQPSCSWSTLVDSNDIRLMLT</sequence>
<accession>A0AAN6EMI8</accession>
<keyword evidence="3" id="KW-0238">DNA-binding</keyword>
<evidence type="ECO:0000256" key="4">
    <source>
        <dbReference type="ARBA" id="ARBA00023163"/>
    </source>
</evidence>
<protein>
    <submittedName>
        <fullName evidence="7">Arginine metabolism regulation protein II</fullName>
    </submittedName>
</protein>
<reference evidence="7" key="1">
    <citation type="submission" date="2023-01" db="EMBL/GenBank/DDBJ databases">
        <title>Exophiala dermititidis isolated from Cystic Fibrosis Patient.</title>
        <authorList>
            <person name="Kurbessoian T."/>
            <person name="Crocker A."/>
            <person name="Murante D."/>
            <person name="Hogan D.A."/>
            <person name="Stajich J.E."/>
        </authorList>
    </citation>
    <scope>NUCLEOTIDE SEQUENCE</scope>
    <source>
        <strain evidence="7">Ex8</strain>
    </source>
</reference>
<dbReference type="InterPro" id="IPR021858">
    <property type="entry name" value="Fun_TF"/>
</dbReference>
<evidence type="ECO:0000256" key="5">
    <source>
        <dbReference type="ARBA" id="ARBA00023242"/>
    </source>
</evidence>
<dbReference type="PROSITE" id="PS50048">
    <property type="entry name" value="ZN2_CY6_FUNGAL_2"/>
    <property type="match status" value="1"/>
</dbReference>
<gene>
    <name evidence="7" type="primary">ARG81_5</name>
    <name evidence="7" type="ORF">HRR80_008225</name>
</gene>
<dbReference type="CDD" id="cd00067">
    <property type="entry name" value="GAL4"/>
    <property type="match status" value="1"/>
</dbReference>
<evidence type="ECO:0000256" key="1">
    <source>
        <dbReference type="ARBA" id="ARBA00004123"/>
    </source>
</evidence>
<dbReference type="InterPro" id="IPR036864">
    <property type="entry name" value="Zn2-C6_fun-type_DNA-bd_sf"/>
</dbReference>
<evidence type="ECO:0000256" key="3">
    <source>
        <dbReference type="ARBA" id="ARBA00023125"/>
    </source>
</evidence>
<evidence type="ECO:0000313" key="8">
    <source>
        <dbReference type="Proteomes" id="UP001161757"/>
    </source>
</evidence>
<keyword evidence="2" id="KW-0805">Transcription regulation</keyword>
<keyword evidence="5" id="KW-0539">Nucleus</keyword>
<dbReference type="GO" id="GO:0005634">
    <property type="term" value="C:nucleus"/>
    <property type="evidence" value="ECO:0007669"/>
    <property type="project" value="UniProtKB-SubCell"/>
</dbReference>
<organism evidence="7 8">
    <name type="scientific">Exophiala dermatitidis</name>
    <name type="common">Black yeast-like fungus</name>
    <name type="synonym">Wangiella dermatitidis</name>
    <dbReference type="NCBI Taxonomy" id="5970"/>
    <lineage>
        <taxon>Eukaryota</taxon>
        <taxon>Fungi</taxon>
        <taxon>Dikarya</taxon>
        <taxon>Ascomycota</taxon>
        <taxon>Pezizomycotina</taxon>
        <taxon>Eurotiomycetes</taxon>
        <taxon>Chaetothyriomycetidae</taxon>
        <taxon>Chaetothyriales</taxon>
        <taxon>Herpotrichiellaceae</taxon>
        <taxon>Exophiala</taxon>
    </lineage>
</organism>
<dbReference type="GO" id="GO:0045944">
    <property type="term" value="P:positive regulation of transcription by RNA polymerase II"/>
    <property type="evidence" value="ECO:0007669"/>
    <property type="project" value="TreeGrafter"/>
</dbReference>
<dbReference type="GO" id="GO:0000976">
    <property type="term" value="F:transcription cis-regulatory region binding"/>
    <property type="evidence" value="ECO:0007669"/>
    <property type="project" value="TreeGrafter"/>
</dbReference>
<dbReference type="PANTHER" id="PTHR37534:SF49">
    <property type="entry name" value="LYSINE BIOSYNTHESIS REGULATORY PROTEIN LYS14"/>
    <property type="match status" value="1"/>
</dbReference>
<evidence type="ECO:0000259" key="6">
    <source>
        <dbReference type="PROSITE" id="PS50048"/>
    </source>
</evidence>
<name>A0AAN6EMI8_EXODE</name>
<dbReference type="InterPro" id="IPR001138">
    <property type="entry name" value="Zn2Cys6_DnaBD"/>
</dbReference>
<dbReference type="SMART" id="SM00066">
    <property type="entry name" value="GAL4"/>
    <property type="match status" value="1"/>
</dbReference>
<dbReference type="PANTHER" id="PTHR37534">
    <property type="entry name" value="TRANSCRIPTIONAL ACTIVATOR PROTEIN UGA3"/>
    <property type="match status" value="1"/>
</dbReference>
<dbReference type="GO" id="GO:0000981">
    <property type="term" value="F:DNA-binding transcription factor activity, RNA polymerase II-specific"/>
    <property type="evidence" value="ECO:0007669"/>
    <property type="project" value="InterPro"/>
</dbReference>
<keyword evidence="4" id="KW-0804">Transcription</keyword>
<dbReference type="Pfam" id="PF11951">
    <property type="entry name" value="Fungal_trans_2"/>
    <property type="match status" value="1"/>
</dbReference>
<dbReference type="Proteomes" id="UP001161757">
    <property type="component" value="Unassembled WGS sequence"/>
</dbReference>
<feature type="domain" description="Zn(2)-C6 fungal-type" evidence="6">
    <location>
        <begin position="16"/>
        <end position="44"/>
    </location>
</feature>
<dbReference type="Gene3D" id="4.10.240.10">
    <property type="entry name" value="Zn(2)-C6 fungal-type DNA-binding domain"/>
    <property type="match status" value="1"/>
</dbReference>
<dbReference type="Pfam" id="PF00172">
    <property type="entry name" value="Zn_clus"/>
    <property type="match status" value="1"/>
</dbReference>
<proteinExistence type="predicted"/>
<evidence type="ECO:0000256" key="2">
    <source>
        <dbReference type="ARBA" id="ARBA00023015"/>
    </source>
</evidence>
<comment type="subcellular location">
    <subcellularLocation>
        <location evidence="1">Nucleus</location>
    </subcellularLocation>
</comment>
<evidence type="ECO:0000313" key="7">
    <source>
        <dbReference type="EMBL" id="KAJ8987874.1"/>
    </source>
</evidence>
<dbReference type="PROSITE" id="PS00463">
    <property type="entry name" value="ZN2_CY6_FUNGAL_1"/>
    <property type="match status" value="1"/>
</dbReference>
<dbReference type="SUPFAM" id="SSF57701">
    <property type="entry name" value="Zn2/Cys6 DNA-binding domain"/>
    <property type="match status" value="1"/>
</dbReference>